<dbReference type="InterPro" id="IPR030395">
    <property type="entry name" value="GP_PDE_dom"/>
</dbReference>
<dbReference type="PROSITE" id="PS51704">
    <property type="entry name" value="GP_PDE"/>
    <property type="match status" value="1"/>
</dbReference>
<dbReference type="AlphaFoldDB" id="A0A8H3YFX3"/>
<proteinExistence type="predicted"/>
<evidence type="ECO:0000259" key="2">
    <source>
        <dbReference type="PROSITE" id="PS51704"/>
    </source>
</evidence>
<feature type="region of interest" description="Disordered" evidence="1">
    <location>
        <begin position="1"/>
        <end position="59"/>
    </location>
</feature>
<reference evidence="3" key="1">
    <citation type="submission" date="2020-07" db="EMBL/GenBank/DDBJ databases">
        <title>Draft Genome Sequence of a Deep-Sea Yeast, Naganishia (Cryptococcus) liquefaciens strain N6.</title>
        <authorList>
            <person name="Han Y.W."/>
            <person name="Kajitani R."/>
            <person name="Morimoto H."/>
            <person name="Parhat M."/>
            <person name="Tsubouchi H."/>
            <person name="Bakenova O."/>
            <person name="Ogata M."/>
            <person name="Argunhan B."/>
            <person name="Aoki R."/>
            <person name="Kajiwara S."/>
            <person name="Itoh T."/>
            <person name="Iwasaki H."/>
        </authorList>
    </citation>
    <scope>NUCLEOTIDE SEQUENCE</scope>
    <source>
        <strain evidence="3">N6</strain>
    </source>
</reference>
<dbReference type="Gene3D" id="3.20.20.190">
    <property type="entry name" value="Phosphatidylinositol (PI) phosphodiesterase"/>
    <property type="match status" value="1"/>
</dbReference>
<dbReference type="EMBL" id="BLZA01000030">
    <property type="protein sequence ID" value="GHJ88180.1"/>
    <property type="molecule type" value="Genomic_DNA"/>
</dbReference>
<accession>A0A8H3YFX3</accession>
<evidence type="ECO:0000256" key="1">
    <source>
        <dbReference type="SAM" id="MobiDB-lite"/>
    </source>
</evidence>
<keyword evidence="4" id="KW-1185">Reference proteome</keyword>
<name>A0A8H3YFX3_9TREE</name>
<feature type="compositionally biased region" description="Polar residues" evidence="1">
    <location>
        <begin position="19"/>
        <end position="29"/>
    </location>
</feature>
<dbReference type="SUPFAM" id="SSF51695">
    <property type="entry name" value="PLC-like phosphodiesterases"/>
    <property type="match status" value="1"/>
</dbReference>
<evidence type="ECO:0000313" key="4">
    <source>
        <dbReference type="Proteomes" id="UP000620104"/>
    </source>
</evidence>
<dbReference type="PANTHER" id="PTHR43805:SF1">
    <property type="entry name" value="GP-PDE DOMAIN-CONTAINING PROTEIN"/>
    <property type="match status" value="1"/>
</dbReference>
<sequence>MASNTSTKRGPTYALSPALSATTTNSVSPALSAFDPVTSGLSSANTTVPPSPGKEKTNPFALTGPAIGLDSRYDLKELERRVRDGQGRKVETWGHRGASAAFPENTLASFAKACEDGADGIETDIHMTRDNQLVMFHDPELSRTTNGKGKIHTLPWEGVIEHVRTIAEPHQPIPLFSDVLDLLMQPANMHVKLNIDCKVENDPHRLFPMIRDELSKFEHWQTLLAPRLILGIWHPKFIKPAQIHLPFLPRYAICMSVPTVREYFFTQCDGFSMYFPTLLSMEGEEFRRECAMRGKKITVWTVNKESEMKECLRWGVQAVITDKPDVTVGLVKQVERDPTALLSSYLEQLVLPWSSLKYYSFAHRHEAKKEHDYLEREGGAFDGAELDERVPALSA</sequence>
<dbReference type="OrthoDB" id="1058301at2759"/>
<dbReference type="GO" id="GO:0008081">
    <property type="term" value="F:phosphoric diester hydrolase activity"/>
    <property type="evidence" value="ECO:0007669"/>
    <property type="project" value="InterPro"/>
</dbReference>
<dbReference type="GO" id="GO:0006629">
    <property type="term" value="P:lipid metabolic process"/>
    <property type="evidence" value="ECO:0007669"/>
    <property type="project" value="InterPro"/>
</dbReference>
<comment type="caution">
    <text evidence="3">The sequence shown here is derived from an EMBL/GenBank/DDBJ whole genome shotgun (WGS) entry which is preliminary data.</text>
</comment>
<evidence type="ECO:0000313" key="3">
    <source>
        <dbReference type="EMBL" id="GHJ88180.1"/>
    </source>
</evidence>
<protein>
    <recommendedName>
        <fullName evidence="2">GP-PDE domain-containing protein</fullName>
    </recommendedName>
</protein>
<dbReference type="PANTHER" id="PTHR43805">
    <property type="entry name" value="GLYCEROPHOSPHORYL DIESTER PHOSPHODIESTERASE"/>
    <property type="match status" value="1"/>
</dbReference>
<feature type="compositionally biased region" description="Polar residues" evidence="1">
    <location>
        <begin position="39"/>
        <end position="48"/>
    </location>
</feature>
<dbReference type="CDD" id="cd08570">
    <property type="entry name" value="GDPD_YPL206cp_fungi"/>
    <property type="match status" value="1"/>
</dbReference>
<organism evidence="3 4">
    <name type="scientific">Naganishia liquefaciens</name>
    <dbReference type="NCBI Taxonomy" id="104408"/>
    <lineage>
        <taxon>Eukaryota</taxon>
        <taxon>Fungi</taxon>
        <taxon>Dikarya</taxon>
        <taxon>Basidiomycota</taxon>
        <taxon>Agaricomycotina</taxon>
        <taxon>Tremellomycetes</taxon>
        <taxon>Filobasidiales</taxon>
        <taxon>Filobasidiaceae</taxon>
        <taxon>Naganishia</taxon>
    </lineage>
</organism>
<feature type="domain" description="GP-PDE" evidence="2">
    <location>
        <begin position="90"/>
        <end position="331"/>
    </location>
</feature>
<dbReference type="Pfam" id="PF03009">
    <property type="entry name" value="GDPD"/>
    <property type="match status" value="1"/>
</dbReference>
<dbReference type="Proteomes" id="UP000620104">
    <property type="component" value="Unassembled WGS sequence"/>
</dbReference>
<dbReference type="InterPro" id="IPR017946">
    <property type="entry name" value="PLC-like_Pdiesterase_TIM-brl"/>
</dbReference>
<gene>
    <name evidence="3" type="ORF">NliqN6_4582</name>
</gene>